<dbReference type="AlphaFoldDB" id="A0A4W5LHC2"/>
<feature type="region of interest" description="Disordered" evidence="1">
    <location>
        <begin position="23"/>
        <end position="77"/>
    </location>
</feature>
<sequence length="179" mass="19775">MSGKKEFDVKQILRLRWRWFSHSSQSSAGGGGGGGGGGGYLQESFDHRGTPVQGRLKSHSRDRGGSGGGLWKQNSNSPVHSFLAPTPVYVRASNQSWHQQNIIQHLQQQGGHELPKNSSSPNNTRKEDCSKRSQENVKSVEESSEAEARDRYEAVVFPRGNCFSTLFTSTVGQWCKLLK</sequence>
<reference evidence="2" key="2">
    <citation type="submission" date="2025-08" db="UniProtKB">
        <authorList>
            <consortium name="Ensembl"/>
        </authorList>
    </citation>
    <scope>IDENTIFICATION</scope>
</reference>
<feature type="compositionally biased region" description="Gly residues" evidence="1">
    <location>
        <begin position="28"/>
        <end position="40"/>
    </location>
</feature>
<dbReference type="GeneTree" id="ENSGT00970000197172"/>
<feature type="region of interest" description="Disordered" evidence="1">
    <location>
        <begin position="106"/>
        <end position="149"/>
    </location>
</feature>
<name>A0A4W5LHC2_9TELE</name>
<dbReference type="Proteomes" id="UP000314982">
    <property type="component" value="Unassembled WGS sequence"/>
</dbReference>
<protein>
    <recommendedName>
        <fullName evidence="4">Kelch-like family member 4</fullName>
    </recommendedName>
</protein>
<dbReference type="STRING" id="62062.ENSHHUP00000025269"/>
<organism evidence="2 3">
    <name type="scientific">Hucho hucho</name>
    <name type="common">huchen</name>
    <dbReference type="NCBI Taxonomy" id="62062"/>
    <lineage>
        <taxon>Eukaryota</taxon>
        <taxon>Metazoa</taxon>
        <taxon>Chordata</taxon>
        <taxon>Craniata</taxon>
        <taxon>Vertebrata</taxon>
        <taxon>Euteleostomi</taxon>
        <taxon>Actinopterygii</taxon>
        <taxon>Neopterygii</taxon>
        <taxon>Teleostei</taxon>
        <taxon>Protacanthopterygii</taxon>
        <taxon>Salmoniformes</taxon>
        <taxon>Salmonidae</taxon>
        <taxon>Salmoninae</taxon>
        <taxon>Hucho</taxon>
    </lineage>
</organism>
<evidence type="ECO:0000256" key="1">
    <source>
        <dbReference type="SAM" id="MobiDB-lite"/>
    </source>
</evidence>
<accession>A0A4W5LHC2</accession>
<evidence type="ECO:0000313" key="2">
    <source>
        <dbReference type="Ensembl" id="ENSHHUP00000025269.1"/>
    </source>
</evidence>
<dbReference type="Ensembl" id="ENSHHUT00000026261.1">
    <property type="protein sequence ID" value="ENSHHUP00000025269.1"/>
    <property type="gene ID" value="ENSHHUG00000015937.1"/>
</dbReference>
<evidence type="ECO:0000313" key="3">
    <source>
        <dbReference type="Proteomes" id="UP000314982"/>
    </source>
</evidence>
<proteinExistence type="predicted"/>
<feature type="compositionally biased region" description="Basic and acidic residues" evidence="1">
    <location>
        <begin position="124"/>
        <end position="149"/>
    </location>
</feature>
<reference evidence="3" key="1">
    <citation type="submission" date="2018-06" db="EMBL/GenBank/DDBJ databases">
        <title>Genome assembly of Danube salmon.</title>
        <authorList>
            <person name="Macqueen D.J."/>
            <person name="Gundappa M.K."/>
        </authorList>
    </citation>
    <scope>NUCLEOTIDE SEQUENCE [LARGE SCALE GENOMIC DNA]</scope>
</reference>
<evidence type="ECO:0008006" key="4">
    <source>
        <dbReference type="Google" id="ProtNLM"/>
    </source>
</evidence>
<keyword evidence="3" id="KW-1185">Reference proteome</keyword>
<reference evidence="2" key="3">
    <citation type="submission" date="2025-09" db="UniProtKB">
        <authorList>
            <consortium name="Ensembl"/>
        </authorList>
    </citation>
    <scope>IDENTIFICATION</scope>
</reference>